<dbReference type="EMBL" id="JACHHX010000005">
    <property type="protein sequence ID" value="MBB5015187.1"/>
    <property type="molecule type" value="Genomic_DNA"/>
</dbReference>
<dbReference type="SUPFAM" id="SSF54523">
    <property type="entry name" value="Pili subunits"/>
    <property type="match status" value="1"/>
</dbReference>
<evidence type="ECO:0000256" key="6">
    <source>
        <dbReference type="ARBA" id="ARBA00022692"/>
    </source>
</evidence>
<dbReference type="AlphaFoldDB" id="A0A7W7XZB0"/>
<accession>A0A7W7XZB0</accession>
<dbReference type="GO" id="GO:0015627">
    <property type="term" value="C:type II protein secretion system complex"/>
    <property type="evidence" value="ECO:0007669"/>
    <property type="project" value="InterPro"/>
</dbReference>
<evidence type="ECO:0000256" key="9">
    <source>
        <dbReference type="ARBA" id="ARBA00025772"/>
    </source>
</evidence>
<dbReference type="GO" id="GO:0015628">
    <property type="term" value="P:protein secretion by the type II secretion system"/>
    <property type="evidence" value="ECO:0007669"/>
    <property type="project" value="InterPro"/>
</dbReference>
<dbReference type="RefSeq" id="WP_183947768.1">
    <property type="nucleotide sequence ID" value="NZ_JACHHX010000005.1"/>
</dbReference>
<dbReference type="InterPro" id="IPR022346">
    <property type="entry name" value="T2SS_GspH"/>
</dbReference>
<comment type="caution">
    <text evidence="12">The sequence shown here is derived from an EMBL/GenBank/DDBJ whole genome shotgun (WGS) entry which is preliminary data.</text>
</comment>
<keyword evidence="7" id="KW-1133">Transmembrane helix</keyword>
<dbReference type="Proteomes" id="UP000519004">
    <property type="component" value="Unassembled WGS sequence"/>
</dbReference>
<evidence type="ECO:0000256" key="2">
    <source>
        <dbReference type="ARBA" id="ARBA00021549"/>
    </source>
</evidence>
<dbReference type="Pfam" id="PF12019">
    <property type="entry name" value="GspH"/>
    <property type="match status" value="1"/>
</dbReference>
<evidence type="ECO:0000256" key="1">
    <source>
        <dbReference type="ARBA" id="ARBA00004377"/>
    </source>
</evidence>
<keyword evidence="3" id="KW-1003">Cell membrane</keyword>
<evidence type="ECO:0000259" key="11">
    <source>
        <dbReference type="Pfam" id="PF12019"/>
    </source>
</evidence>
<evidence type="ECO:0000313" key="12">
    <source>
        <dbReference type="EMBL" id="MBB5015187.1"/>
    </source>
</evidence>
<evidence type="ECO:0000313" key="13">
    <source>
        <dbReference type="Proteomes" id="UP000519004"/>
    </source>
</evidence>
<keyword evidence="5" id="KW-0997">Cell inner membrane</keyword>
<evidence type="ECO:0000256" key="3">
    <source>
        <dbReference type="ARBA" id="ARBA00022475"/>
    </source>
</evidence>
<proteinExistence type="inferred from homology"/>
<reference evidence="12 13" key="1">
    <citation type="submission" date="2020-08" db="EMBL/GenBank/DDBJ databases">
        <title>Genomic Encyclopedia of Type Strains, Phase IV (KMG-IV): sequencing the most valuable type-strain genomes for metagenomic binning, comparative biology and taxonomic classification.</title>
        <authorList>
            <person name="Goeker M."/>
        </authorList>
    </citation>
    <scope>NUCLEOTIDE SEQUENCE [LARGE SCALE GENOMIC DNA]</scope>
    <source>
        <strain evidence="12 13">DSM 25897</strain>
    </source>
</reference>
<feature type="domain" description="General secretion pathway GspH" evidence="11">
    <location>
        <begin position="31"/>
        <end position="159"/>
    </location>
</feature>
<comment type="subcellular location">
    <subcellularLocation>
        <location evidence="1">Cell inner membrane</location>
        <topology evidence="1">Single-pass membrane protein</topology>
    </subcellularLocation>
</comment>
<evidence type="ECO:0000256" key="10">
    <source>
        <dbReference type="ARBA" id="ARBA00030775"/>
    </source>
</evidence>
<evidence type="ECO:0000256" key="7">
    <source>
        <dbReference type="ARBA" id="ARBA00022989"/>
    </source>
</evidence>
<keyword evidence="6" id="KW-0812">Transmembrane</keyword>
<dbReference type="InterPro" id="IPR045584">
    <property type="entry name" value="Pilin-like"/>
</dbReference>
<name>A0A7W7XZB0_9GAMM</name>
<dbReference type="GO" id="GO:0005886">
    <property type="term" value="C:plasma membrane"/>
    <property type="evidence" value="ECO:0007669"/>
    <property type="project" value="UniProtKB-SubCell"/>
</dbReference>
<keyword evidence="13" id="KW-1185">Reference proteome</keyword>
<evidence type="ECO:0000256" key="5">
    <source>
        <dbReference type="ARBA" id="ARBA00022519"/>
    </source>
</evidence>
<keyword evidence="4" id="KW-0488">Methylation</keyword>
<comment type="similarity">
    <text evidence="9">Belongs to the GSP H family.</text>
</comment>
<sequence length="178" mass="18144">MVTLAVLAILLAAAAPSFREFFERYQLRGVADQALAFLAQARQSAVENDRNITLGLAGAGSQWCIGGVQAAPMAAGALVPTAPAACDCAAAPNQCIVDGEPFVVSFENAGGAELVSGRGASLTYDSKSGALAVLGTAPQFEVQSATGRYGIRIVISPLGQARACIPAGKRVMPGYPTC</sequence>
<protein>
    <recommendedName>
        <fullName evidence="2">Type II secretion system protein H</fullName>
    </recommendedName>
    <alternativeName>
        <fullName evidence="10">General secretion pathway protein H</fullName>
    </alternativeName>
</protein>
<evidence type="ECO:0000256" key="4">
    <source>
        <dbReference type="ARBA" id="ARBA00022481"/>
    </source>
</evidence>
<dbReference type="Gene3D" id="3.30.700.10">
    <property type="entry name" value="Glycoprotein, Type 4 Pilin"/>
    <property type="match status" value="1"/>
</dbReference>
<gene>
    <name evidence="12" type="ORF">HNQ58_001068</name>
</gene>
<evidence type="ECO:0000256" key="8">
    <source>
        <dbReference type="ARBA" id="ARBA00023136"/>
    </source>
</evidence>
<organism evidence="12 13">
    <name type="scientific">Rehaibacterium terrae</name>
    <dbReference type="NCBI Taxonomy" id="1341696"/>
    <lineage>
        <taxon>Bacteria</taxon>
        <taxon>Pseudomonadati</taxon>
        <taxon>Pseudomonadota</taxon>
        <taxon>Gammaproteobacteria</taxon>
        <taxon>Lysobacterales</taxon>
        <taxon>Lysobacteraceae</taxon>
        <taxon>Rehaibacterium</taxon>
    </lineage>
</organism>
<keyword evidence="8" id="KW-0472">Membrane</keyword>